<evidence type="ECO:0000313" key="3">
    <source>
        <dbReference type="Proteomes" id="UP001595821"/>
    </source>
</evidence>
<evidence type="ECO:0000313" key="2">
    <source>
        <dbReference type="EMBL" id="MFC4248866.1"/>
    </source>
</evidence>
<dbReference type="Proteomes" id="UP001595821">
    <property type="component" value="Unassembled WGS sequence"/>
</dbReference>
<accession>A0ABD5P4M3</accession>
<dbReference type="GeneID" id="71854550"/>
<feature type="domain" description="DUF7344" evidence="1">
    <location>
        <begin position="10"/>
        <end position="86"/>
    </location>
</feature>
<dbReference type="Pfam" id="PF24035">
    <property type="entry name" value="DUF7344"/>
    <property type="match status" value="1"/>
</dbReference>
<dbReference type="AlphaFoldDB" id="A0ABD5P4M3"/>
<evidence type="ECO:0000259" key="1">
    <source>
        <dbReference type="Pfam" id="PF24035"/>
    </source>
</evidence>
<reference evidence="2 3" key="1">
    <citation type="journal article" date="2014" name="Int. J. Syst. Evol. Microbiol.">
        <title>Complete genome sequence of Corynebacterium casei LMG S-19264T (=DSM 44701T), isolated from a smear-ripened cheese.</title>
        <authorList>
            <consortium name="US DOE Joint Genome Institute (JGI-PGF)"/>
            <person name="Walter F."/>
            <person name="Albersmeier A."/>
            <person name="Kalinowski J."/>
            <person name="Ruckert C."/>
        </authorList>
    </citation>
    <scope>NUCLEOTIDE SEQUENCE [LARGE SCALE GENOMIC DNA]</scope>
    <source>
        <strain evidence="2 3">IBRC-M 10912</strain>
    </source>
</reference>
<dbReference type="InterPro" id="IPR055768">
    <property type="entry name" value="DUF7344"/>
</dbReference>
<dbReference type="Gene3D" id="1.10.10.10">
    <property type="entry name" value="Winged helix-like DNA-binding domain superfamily/Winged helix DNA-binding domain"/>
    <property type="match status" value="1"/>
</dbReference>
<organism evidence="2 3">
    <name type="scientific">Natribaculum luteum</name>
    <dbReference type="NCBI Taxonomy" id="1586232"/>
    <lineage>
        <taxon>Archaea</taxon>
        <taxon>Methanobacteriati</taxon>
        <taxon>Methanobacteriota</taxon>
        <taxon>Stenosarchaea group</taxon>
        <taxon>Halobacteria</taxon>
        <taxon>Halobacteriales</taxon>
        <taxon>Natrialbaceae</taxon>
        <taxon>Natribaculum</taxon>
    </lineage>
</organism>
<name>A0ABD5P4M3_9EURY</name>
<proteinExistence type="predicted"/>
<protein>
    <submittedName>
        <fullName evidence="2">ArsR family transcriptional regulator</fullName>
    </submittedName>
</protein>
<dbReference type="RefSeq" id="WP_246966622.1">
    <property type="nucleotide sequence ID" value="NZ_CP095397.1"/>
</dbReference>
<sequence length="283" mass="31952">MGSQEERIIRLIANTYNRAVLSILNDAARPLPVTELADRLVSHDAGVLRSSDYENEFDRTLVALHHKHLPQLDDAGLITYDHEENVAVYRDYAAVDAEWMEIELIDELLSRFQTGSRSDGDAIGVIEGQADVYEYSRELADKAEDELFLVYASDDLLDQDCLPHARRAIERGVDIYAGSQNPDVREYFREFLPAATIWEPQGDWMNEPSRYPRVGRLIVADRDKVMVALWDEPGDDGTRSETAMIGEGATNPLVALVRGLLGPRLDHLDYQSDDFTSDLPFEP</sequence>
<dbReference type="EMBL" id="JBHSDJ010000128">
    <property type="protein sequence ID" value="MFC4248866.1"/>
    <property type="molecule type" value="Genomic_DNA"/>
</dbReference>
<dbReference type="InterPro" id="IPR036388">
    <property type="entry name" value="WH-like_DNA-bd_sf"/>
</dbReference>
<comment type="caution">
    <text evidence="2">The sequence shown here is derived from an EMBL/GenBank/DDBJ whole genome shotgun (WGS) entry which is preliminary data.</text>
</comment>
<gene>
    <name evidence="2" type="ORF">ACFOZ7_18370</name>
</gene>